<dbReference type="InterPro" id="IPR037232">
    <property type="entry name" value="NADH_quin_OxRdtase_su_C/D-like"/>
</dbReference>
<comment type="caution">
    <text evidence="4">The sequence shown here is derived from an EMBL/GenBank/DDBJ whole genome shotgun (WGS) entry which is preliminary data.</text>
</comment>
<feature type="domain" description="NADH:ubiquinone oxidoreductase 30kDa subunit" evidence="3">
    <location>
        <begin position="31"/>
        <end position="148"/>
    </location>
</feature>
<evidence type="ECO:0000313" key="5">
    <source>
        <dbReference type="Proteomes" id="UP001500320"/>
    </source>
</evidence>
<gene>
    <name evidence="4" type="ORF">GCM10010466_38110</name>
</gene>
<reference evidence="5" key="1">
    <citation type="journal article" date="2019" name="Int. J. Syst. Evol. Microbiol.">
        <title>The Global Catalogue of Microorganisms (GCM) 10K type strain sequencing project: providing services to taxonomists for standard genome sequencing and annotation.</title>
        <authorList>
            <consortium name="The Broad Institute Genomics Platform"/>
            <consortium name="The Broad Institute Genome Sequencing Center for Infectious Disease"/>
            <person name="Wu L."/>
            <person name="Ma J."/>
        </authorList>
    </citation>
    <scope>NUCLEOTIDE SEQUENCE [LARGE SCALE GENOMIC DNA]</scope>
    <source>
        <strain evidence="5">JCM 9373</strain>
    </source>
</reference>
<comment type="similarity">
    <text evidence="1">Belongs to the complex I 30 kDa subunit family.</text>
</comment>
<keyword evidence="5" id="KW-1185">Reference proteome</keyword>
<sequence>MTVDAPAIVSRIEERYGSRARVSRTYGETTVDVAPDDWTGLLAFARDGGCAFLDWLTGVDEQQEGFSVVACVYDPDARVRLLLRTRVPREDPRLPSATGVFRGANWHERETFEMFGVVFDGHPNLVPLLLPEGFEGFPLRKEFVLASRVAKGWPGAKEPGESGHEAAGSPSRRRTLPPGVPADWGAAVRGTPGPAADGGTGRAGARGGERGGSRDEIRGGGRDG</sequence>
<proteinExistence type="inferred from homology"/>
<dbReference type="InterPro" id="IPR001268">
    <property type="entry name" value="NADH_UbQ_OxRdtase_30kDa_su"/>
</dbReference>
<feature type="compositionally biased region" description="Basic and acidic residues" evidence="2">
    <location>
        <begin position="207"/>
        <end position="224"/>
    </location>
</feature>
<feature type="compositionally biased region" description="Gly residues" evidence="2">
    <location>
        <begin position="196"/>
        <end position="206"/>
    </location>
</feature>
<dbReference type="RefSeq" id="WP_344861310.1">
    <property type="nucleotide sequence ID" value="NZ_BAAAUT010000029.1"/>
</dbReference>
<dbReference type="Proteomes" id="UP001500320">
    <property type="component" value="Unassembled WGS sequence"/>
</dbReference>
<organism evidence="4 5">
    <name type="scientific">Planomonospora alba</name>
    <dbReference type="NCBI Taxonomy" id="161354"/>
    <lineage>
        <taxon>Bacteria</taxon>
        <taxon>Bacillati</taxon>
        <taxon>Actinomycetota</taxon>
        <taxon>Actinomycetes</taxon>
        <taxon>Streptosporangiales</taxon>
        <taxon>Streptosporangiaceae</taxon>
        <taxon>Planomonospora</taxon>
    </lineage>
</organism>
<evidence type="ECO:0000256" key="2">
    <source>
        <dbReference type="SAM" id="MobiDB-lite"/>
    </source>
</evidence>
<dbReference type="EMBL" id="BAAAUT010000029">
    <property type="protein sequence ID" value="GAA3143492.1"/>
    <property type="molecule type" value="Genomic_DNA"/>
</dbReference>
<dbReference type="Gene3D" id="3.30.460.80">
    <property type="entry name" value="NADH:ubiquinone oxidoreductase, 30kDa subunit"/>
    <property type="match status" value="1"/>
</dbReference>
<protein>
    <recommendedName>
        <fullName evidence="3">NADH:ubiquinone oxidoreductase 30kDa subunit domain-containing protein</fullName>
    </recommendedName>
</protein>
<name>A0ABP6NEJ9_9ACTN</name>
<evidence type="ECO:0000259" key="3">
    <source>
        <dbReference type="Pfam" id="PF00329"/>
    </source>
</evidence>
<evidence type="ECO:0000256" key="1">
    <source>
        <dbReference type="ARBA" id="ARBA00007569"/>
    </source>
</evidence>
<dbReference type="SUPFAM" id="SSF143243">
    <property type="entry name" value="Nqo5-like"/>
    <property type="match status" value="1"/>
</dbReference>
<feature type="region of interest" description="Disordered" evidence="2">
    <location>
        <begin position="153"/>
        <end position="224"/>
    </location>
</feature>
<accession>A0ABP6NEJ9</accession>
<dbReference type="PANTHER" id="PTHR10884:SF14">
    <property type="entry name" value="NADH DEHYDROGENASE [UBIQUINONE] IRON-SULFUR PROTEIN 3, MITOCHONDRIAL"/>
    <property type="match status" value="1"/>
</dbReference>
<dbReference type="Pfam" id="PF00329">
    <property type="entry name" value="Complex1_30kDa"/>
    <property type="match status" value="1"/>
</dbReference>
<dbReference type="PANTHER" id="PTHR10884">
    <property type="entry name" value="NADH DEHYDROGENASE UBIQUINONE IRON-SULFUR PROTEIN 3"/>
    <property type="match status" value="1"/>
</dbReference>
<evidence type="ECO:0000313" key="4">
    <source>
        <dbReference type="EMBL" id="GAA3143492.1"/>
    </source>
</evidence>